<keyword evidence="11" id="KW-1185">Reference proteome</keyword>
<organism evidence="10 11">
    <name type="scientific">Idiomarina seosinensis</name>
    <dbReference type="NCBI Taxonomy" id="281739"/>
    <lineage>
        <taxon>Bacteria</taxon>
        <taxon>Pseudomonadati</taxon>
        <taxon>Pseudomonadota</taxon>
        <taxon>Gammaproteobacteria</taxon>
        <taxon>Alteromonadales</taxon>
        <taxon>Idiomarinaceae</taxon>
        <taxon>Idiomarina</taxon>
    </lineage>
</organism>
<dbReference type="HAMAP" id="MF_00201">
    <property type="entry name" value="RecO"/>
    <property type="match status" value="1"/>
</dbReference>
<keyword evidence="6 8" id="KW-0234">DNA repair</keyword>
<dbReference type="Pfam" id="PF02565">
    <property type="entry name" value="RecO_C"/>
    <property type="match status" value="1"/>
</dbReference>
<dbReference type="InterPro" id="IPR022572">
    <property type="entry name" value="DNA_rep/recomb_RecO_N"/>
</dbReference>
<dbReference type="Gene3D" id="2.40.50.140">
    <property type="entry name" value="Nucleic acid-binding proteins"/>
    <property type="match status" value="1"/>
</dbReference>
<comment type="caution">
    <text evidence="10">The sequence shown here is derived from an EMBL/GenBank/DDBJ whole genome shotgun (WGS) entry which is preliminary data.</text>
</comment>
<dbReference type="GO" id="GO:0043590">
    <property type="term" value="C:bacterial nucleoid"/>
    <property type="evidence" value="ECO:0007669"/>
    <property type="project" value="TreeGrafter"/>
</dbReference>
<proteinExistence type="inferred from homology"/>
<evidence type="ECO:0000313" key="11">
    <source>
        <dbReference type="Proteomes" id="UP000287908"/>
    </source>
</evidence>
<dbReference type="NCBIfam" id="TIGR00613">
    <property type="entry name" value="reco"/>
    <property type="match status" value="1"/>
</dbReference>
<accession>A0A432ZHC7</accession>
<evidence type="ECO:0000256" key="4">
    <source>
        <dbReference type="ARBA" id="ARBA00022763"/>
    </source>
</evidence>
<dbReference type="InterPro" id="IPR012340">
    <property type="entry name" value="NA-bd_OB-fold"/>
</dbReference>
<dbReference type="RefSeq" id="WP_126783641.1">
    <property type="nucleotide sequence ID" value="NZ_PIQF01000001.1"/>
</dbReference>
<keyword evidence="4 8" id="KW-0227">DNA damage</keyword>
<dbReference type="OrthoDB" id="9804792at2"/>
<comment type="similarity">
    <text evidence="2 8">Belongs to the RecO family.</text>
</comment>
<evidence type="ECO:0000256" key="1">
    <source>
        <dbReference type="ARBA" id="ARBA00003065"/>
    </source>
</evidence>
<evidence type="ECO:0000256" key="6">
    <source>
        <dbReference type="ARBA" id="ARBA00023204"/>
    </source>
</evidence>
<dbReference type="Gene3D" id="1.20.1440.120">
    <property type="entry name" value="Recombination protein O, C-terminal domain"/>
    <property type="match status" value="1"/>
</dbReference>
<protein>
    <recommendedName>
        <fullName evidence="3 8">DNA repair protein RecO</fullName>
    </recommendedName>
    <alternativeName>
        <fullName evidence="7 8">Recombination protein O</fullName>
    </alternativeName>
</protein>
<dbReference type="Proteomes" id="UP000287908">
    <property type="component" value="Unassembled WGS sequence"/>
</dbReference>
<feature type="domain" description="DNA replication/recombination mediator RecO N-terminal" evidence="9">
    <location>
        <begin position="3"/>
        <end position="72"/>
    </location>
</feature>
<dbReference type="InterPro" id="IPR037278">
    <property type="entry name" value="ARFGAP/RecO"/>
</dbReference>
<dbReference type="AlphaFoldDB" id="A0A432ZHC7"/>
<evidence type="ECO:0000259" key="9">
    <source>
        <dbReference type="Pfam" id="PF11967"/>
    </source>
</evidence>
<dbReference type="SUPFAM" id="SSF50249">
    <property type="entry name" value="Nucleic acid-binding proteins"/>
    <property type="match status" value="1"/>
</dbReference>
<comment type="function">
    <text evidence="1 8">Involved in DNA repair and RecF pathway recombination.</text>
</comment>
<sequence length="232" mass="26717">MPQAAFVLHRRDYQETSLLVDLLTQNSGRIRVVAKGAKRNKNPWRAVLQAFTPINIEFSGRHELKTLTLAELSGHPHVLIGNRLYSGFYLNELLQRLLPLQAEVDELFEVYCQALQQLSGERNLETILRWFEWQLLNQLGTAFDWSCDAENGEPLTRHSVSYFDPERGFLHTPHRDKATAWPSELITSLAQIDLGTDDLTQSQRKACKLIMREALALHLGSKPLRSRELFRR</sequence>
<evidence type="ECO:0000256" key="5">
    <source>
        <dbReference type="ARBA" id="ARBA00023172"/>
    </source>
</evidence>
<dbReference type="InterPro" id="IPR042242">
    <property type="entry name" value="RecO_C"/>
</dbReference>
<dbReference type="SUPFAM" id="SSF57863">
    <property type="entry name" value="ArfGap/RecO-like zinc finger"/>
    <property type="match status" value="1"/>
</dbReference>
<keyword evidence="5 8" id="KW-0233">DNA recombination</keyword>
<evidence type="ECO:0000313" key="10">
    <source>
        <dbReference type="EMBL" id="RUO77368.1"/>
    </source>
</evidence>
<dbReference type="InterPro" id="IPR003717">
    <property type="entry name" value="RecO"/>
</dbReference>
<gene>
    <name evidence="8 10" type="primary">recO</name>
    <name evidence="10" type="ORF">CWI81_02475</name>
</gene>
<evidence type="ECO:0000256" key="2">
    <source>
        <dbReference type="ARBA" id="ARBA00007452"/>
    </source>
</evidence>
<dbReference type="PANTHER" id="PTHR33991">
    <property type="entry name" value="DNA REPAIR PROTEIN RECO"/>
    <property type="match status" value="1"/>
</dbReference>
<evidence type="ECO:0000256" key="8">
    <source>
        <dbReference type="HAMAP-Rule" id="MF_00201"/>
    </source>
</evidence>
<dbReference type="PANTHER" id="PTHR33991:SF1">
    <property type="entry name" value="DNA REPAIR PROTEIN RECO"/>
    <property type="match status" value="1"/>
</dbReference>
<evidence type="ECO:0000256" key="3">
    <source>
        <dbReference type="ARBA" id="ARBA00021310"/>
    </source>
</evidence>
<dbReference type="GO" id="GO:0006302">
    <property type="term" value="P:double-strand break repair"/>
    <property type="evidence" value="ECO:0007669"/>
    <property type="project" value="TreeGrafter"/>
</dbReference>
<name>A0A432ZHC7_9GAMM</name>
<reference evidence="10 11" key="1">
    <citation type="journal article" date="2011" name="Front. Microbiol.">
        <title>Genomic signatures of strain selection and enhancement in Bacillus atrophaeus var. globigii, a historical biowarfare simulant.</title>
        <authorList>
            <person name="Gibbons H.S."/>
            <person name="Broomall S.M."/>
            <person name="McNew L.A."/>
            <person name="Daligault H."/>
            <person name="Chapman C."/>
            <person name="Bruce D."/>
            <person name="Karavis M."/>
            <person name="Krepps M."/>
            <person name="McGregor P.A."/>
            <person name="Hong C."/>
            <person name="Park K.H."/>
            <person name="Akmal A."/>
            <person name="Feldman A."/>
            <person name="Lin J.S."/>
            <person name="Chang W.E."/>
            <person name="Higgs B.W."/>
            <person name="Demirev P."/>
            <person name="Lindquist J."/>
            <person name="Liem A."/>
            <person name="Fochler E."/>
            <person name="Read T.D."/>
            <person name="Tapia R."/>
            <person name="Johnson S."/>
            <person name="Bishop-Lilly K.A."/>
            <person name="Detter C."/>
            <person name="Han C."/>
            <person name="Sozhamannan S."/>
            <person name="Rosenzweig C.N."/>
            <person name="Skowronski E.W."/>
        </authorList>
    </citation>
    <scope>NUCLEOTIDE SEQUENCE [LARGE SCALE GENOMIC DNA]</scope>
    <source>
        <strain evidence="10 11">CL-SP19</strain>
    </source>
</reference>
<dbReference type="GO" id="GO:0006310">
    <property type="term" value="P:DNA recombination"/>
    <property type="evidence" value="ECO:0007669"/>
    <property type="project" value="UniProtKB-UniRule"/>
</dbReference>
<dbReference type="Pfam" id="PF11967">
    <property type="entry name" value="RecO_N"/>
    <property type="match status" value="1"/>
</dbReference>
<evidence type="ECO:0000256" key="7">
    <source>
        <dbReference type="ARBA" id="ARBA00033409"/>
    </source>
</evidence>
<dbReference type="EMBL" id="PIQF01000001">
    <property type="protein sequence ID" value="RUO77368.1"/>
    <property type="molecule type" value="Genomic_DNA"/>
</dbReference>